<name>A0A6G1GEY3_9PEZI</name>
<feature type="compositionally biased region" description="Low complexity" evidence="1">
    <location>
        <begin position="31"/>
        <end position="41"/>
    </location>
</feature>
<dbReference type="AlphaFoldDB" id="A0A6G1GEY3"/>
<dbReference type="RefSeq" id="XP_033538193.1">
    <property type="nucleotide sequence ID" value="XM_033677911.1"/>
</dbReference>
<keyword evidence="2" id="KW-1133">Transmembrane helix</keyword>
<reference evidence="5" key="3">
    <citation type="submission" date="2025-04" db="UniProtKB">
        <authorList>
            <consortium name="RefSeq"/>
        </authorList>
    </citation>
    <scope>IDENTIFICATION</scope>
    <source>
        <strain evidence="5">CBS 781.70</strain>
    </source>
</reference>
<feature type="transmembrane region" description="Helical" evidence="2">
    <location>
        <begin position="382"/>
        <end position="405"/>
    </location>
</feature>
<evidence type="ECO:0000313" key="5">
    <source>
        <dbReference type="RefSeq" id="XP_033538193.1"/>
    </source>
</evidence>
<feature type="region of interest" description="Disordered" evidence="1">
    <location>
        <begin position="1"/>
        <end position="60"/>
    </location>
</feature>
<dbReference type="EMBL" id="ML975150">
    <property type="protein sequence ID" value="KAF1816562.1"/>
    <property type="molecule type" value="Genomic_DNA"/>
</dbReference>
<proteinExistence type="predicted"/>
<protein>
    <submittedName>
        <fullName evidence="3 5">Uncharacterized protein</fullName>
    </submittedName>
</protein>
<keyword evidence="2" id="KW-0472">Membrane</keyword>
<reference evidence="5" key="2">
    <citation type="submission" date="2020-04" db="EMBL/GenBank/DDBJ databases">
        <authorList>
            <consortium name="NCBI Genome Project"/>
        </authorList>
    </citation>
    <scope>NUCLEOTIDE SEQUENCE</scope>
    <source>
        <strain evidence="5">CBS 781.70</strain>
    </source>
</reference>
<evidence type="ECO:0000256" key="1">
    <source>
        <dbReference type="SAM" id="MobiDB-lite"/>
    </source>
</evidence>
<keyword evidence="2" id="KW-0812">Transmembrane</keyword>
<sequence length="408" mass="44959">MAPSHRKSASRDSTETADREATRSRARKASTSRAASKGTTTRSKKSRVSPEPELSDVDSTPSKVFGTLAKGIERRRGRYIEVIEPEGDYLQGYRGFVNCMGFSFMVNLLFLWAMPFWASTEITSVSRRPTREGDPELNALIPILKLFTIATMWILNFDDRDAWNACVATWAPHYLFLYTFKNVSVMTCLVLYLISTLATSLPFTILRPSTPWYPTPPSDPVLPASANSVLNDPRITLVTTLFATAVYSVSLFFFYRNGALTAQIATYFDAISFERAHSKEFQIILPFLLLPVAAAIRAFIFAPAARKGFEPTAAELGDREAFDPATASVWGTFLHTIGPLNPSTIAGKRIASIFLRALYLMSIQMFHAIVETGSTVMGATKYGGAIWGGIWAVATAAIAIGYAFFVTV</sequence>
<feature type="compositionally biased region" description="Basic and acidic residues" evidence="1">
    <location>
        <begin position="9"/>
        <end position="23"/>
    </location>
</feature>
<keyword evidence="4" id="KW-1185">Reference proteome</keyword>
<dbReference type="GeneID" id="54418481"/>
<reference evidence="3 5" key="1">
    <citation type="submission" date="2020-01" db="EMBL/GenBank/DDBJ databases">
        <authorList>
            <consortium name="DOE Joint Genome Institute"/>
            <person name="Haridas S."/>
            <person name="Albert R."/>
            <person name="Binder M."/>
            <person name="Bloem J."/>
            <person name="Labutti K."/>
            <person name="Salamov A."/>
            <person name="Andreopoulos B."/>
            <person name="Baker S.E."/>
            <person name="Barry K."/>
            <person name="Bills G."/>
            <person name="Bluhm B.H."/>
            <person name="Cannon C."/>
            <person name="Castanera R."/>
            <person name="Culley D.E."/>
            <person name="Daum C."/>
            <person name="Ezra D."/>
            <person name="Gonzalez J.B."/>
            <person name="Henrissat B."/>
            <person name="Kuo A."/>
            <person name="Liang C."/>
            <person name="Lipzen A."/>
            <person name="Lutzoni F."/>
            <person name="Magnuson J."/>
            <person name="Mondo S."/>
            <person name="Nolan M."/>
            <person name="Ohm R."/>
            <person name="Pangilinan J."/>
            <person name="Park H.-J."/>
            <person name="Ramirez L."/>
            <person name="Alfaro M."/>
            <person name="Sun H."/>
            <person name="Tritt A."/>
            <person name="Yoshinaga Y."/>
            <person name="Zwiers L.-H."/>
            <person name="Turgeon B.G."/>
            <person name="Goodwin S.B."/>
            <person name="Spatafora J.W."/>
            <person name="Crous P.W."/>
            <person name="Grigoriev I.V."/>
        </authorList>
    </citation>
    <scope>NUCLEOTIDE SEQUENCE</scope>
    <source>
        <strain evidence="3 5">CBS 781.70</strain>
    </source>
</reference>
<feature type="transmembrane region" description="Helical" evidence="2">
    <location>
        <begin position="350"/>
        <end position="370"/>
    </location>
</feature>
<organism evidence="3">
    <name type="scientific">Eremomyces bilateralis CBS 781.70</name>
    <dbReference type="NCBI Taxonomy" id="1392243"/>
    <lineage>
        <taxon>Eukaryota</taxon>
        <taxon>Fungi</taxon>
        <taxon>Dikarya</taxon>
        <taxon>Ascomycota</taxon>
        <taxon>Pezizomycotina</taxon>
        <taxon>Dothideomycetes</taxon>
        <taxon>Dothideomycetes incertae sedis</taxon>
        <taxon>Eremomycetales</taxon>
        <taxon>Eremomycetaceae</taxon>
        <taxon>Eremomyces</taxon>
    </lineage>
</organism>
<feature type="transmembrane region" description="Helical" evidence="2">
    <location>
        <begin position="137"/>
        <end position="156"/>
    </location>
</feature>
<feature type="transmembrane region" description="Helical" evidence="2">
    <location>
        <begin position="95"/>
        <end position="117"/>
    </location>
</feature>
<evidence type="ECO:0000313" key="3">
    <source>
        <dbReference type="EMBL" id="KAF1816562.1"/>
    </source>
</evidence>
<dbReference type="OrthoDB" id="5394254at2759"/>
<evidence type="ECO:0000256" key="2">
    <source>
        <dbReference type="SAM" id="Phobius"/>
    </source>
</evidence>
<gene>
    <name evidence="3 5" type="ORF">P152DRAFT_446202</name>
</gene>
<feature type="transmembrane region" description="Helical" evidence="2">
    <location>
        <begin position="235"/>
        <end position="255"/>
    </location>
</feature>
<feature type="transmembrane region" description="Helical" evidence="2">
    <location>
        <begin position="283"/>
        <end position="302"/>
    </location>
</feature>
<dbReference type="Proteomes" id="UP000504638">
    <property type="component" value="Unplaced"/>
</dbReference>
<feature type="transmembrane region" description="Helical" evidence="2">
    <location>
        <begin position="187"/>
        <end position="206"/>
    </location>
</feature>
<evidence type="ECO:0000313" key="4">
    <source>
        <dbReference type="Proteomes" id="UP000504638"/>
    </source>
</evidence>
<accession>A0A6G1GEY3</accession>